<evidence type="ECO:0000256" key="6">
    <source>
        <dbReference type="ARBA" id="ARBA00022643"/>
    </source>
</evidence>
<feature type="binding site" evidence="9">
    <location>
        <begin position="63"/>
        <end position="67"/>
    </location>
    <ligand>
        <name>substrate</name>
    </ligand>
</feature>
<accession>A0A9C9K0B9</accession>
<feature type="binding site" evidence="9">
    <location>
        <position position="119"/>
    </location>
    <ligand>
        <name>substrate</name>
    </ligand>
</feature>
<keyword evidence="6 9" id="KW-0288">FMN</keyword>
<feature type="binding site" evidence="9">
    <location>
        <position position="157"/>
    </location>
    <ligand>
        <name>FMN</name>
        <dbReference type="ChEBI" id="CHEBI:58210"/>
    </ligand>
</feature>
<evidence type="ECO:0000256" key="7">
    <source>
        <dbReference type="ARBA" id="ARBA00022975"/>
    </source>
</evidence>
<dbReference type="InterPro" id="IPR013785">
    <property type="entry name" value="Aldolase_TIM"/>
</dbReference>
<feature type="binding site" evidence="9">
    <location>
        <position position="93"/>
    </location>
    <ligand>
        <name>FMN</name>
        <dbReference type="ChEBI" id="CHEBI:58210"/>
    </ligand>
</feature>
<proteinExistence type="inferred from homology"/>
<feature type="binding site" evidence="9">
    <location>
        <position position="119"/>
    </location>
    <ligand>
        <name>FMN</name>
        <dbReference type="ChEBI" id="CHEBI:58210"/>
    </ligand>
</feature>
<organism evidence="11 12">
    <name type="scientific">candidate division WOR-3 bacterium</name>
    <dbReference type="NCBI Taxonomy" id="2052148"/>
    <lineage>
        <taxon>Bacteria</taxon>
        <taxon>Bacteria division WOR-3</taxon>
    </lineage>
</organism>
<keyword evidence="4 9" id="KW-0963">Cytoplasm</keyword>
<dbReference type="AlphaFoldDB" id="A0A9C9K0B9"/>
<comment type="pathway">
    <text evidence="2 9">Pyrimidine metabolism; UMP biosynthesis via de novo pathway.</text>
</comment>
<feature type="binding site" evidence="9">
    <location>
        <begin position="39"/>
        <end position="40"/>
    </location>
    <ligand>
        <name>FMN</name>
        <dbReference type="ChEBI" id="CHEBI:58210"/>
    </ligand>
</feature>
<dbReference type="Gene3D" id="3.20.20.70">
    <property type="entry name" value="Aldolase class I"/>
    <property type="match status" value="1"/>
</dbReference>
<dbReference type="InterPro" id="IPR033888">
    <property type="entry name" value="DHOD_1B"/>
</dbReference>
<keyword evidence="8 9" id="KW-0560">Oxidoreductase</keyword>
<evidence type="ECO:0000313" key="11">
    <source>
        <dbReference type="EMBL" id="HEC78912.1"/>
    </source>
</evidence>
<dbReference type="GO" id="GO:0004152">
    <property type="term" value="F:dihydroorotate dehydrogenase activity"/>
    <property type="evidence" value="ECO:0007669"/>
    <property type="project" value="UniProtKB-UniRule"/>
</dbReference>
<dbReference type="InterPro" id="IPR049622">
    <property type="entry name" value="Dihydroorotate_DH_I"/>
</dbReference>
<dbReference type="Proteomes" id="UP000885826">
    <property type="component" value="Unassembled WGS sequence"/>
</dbReference>
<dbReference type="PANTHER" id="PTHR48109:SF1">
    <property type="entry name" value="DIHYDROOROTATE DEHYDROGENASE (FUMARATE)"/>
    <property type="match status" value="1"/>
</dbReference>
<name>A0A9C9K0B9_UNCW3</name>
<gene>
    <name evidence="9" type="primary">pyrD</name>
    <name evidence="11" type="ORF">ENI34_07200</name>
</gene>
<dbReference type="PANTHER" id="PTHR48109">
    <property type="entry name" value="DIHYDROOROTATE DEHYDROGENASE (QUINONE), MITOCHONDRIAL-RELATED"/>
    <property type="match status" value="1"/>
</dbReference>
<comment type="caution">
    <text evidence="11">The sequence shown here is derived from an EMBL/GenBank/DDBJ whole genome shotgun (WGS) entry which is preliminary data.</text>
</comment>
<dbReference type="PIRSF" id="PIRSF000164">
    <property type="entry name" value="DHO_oxidase"/>
    <property type="match status" value="1"/>
</dbReference>
<dbReference type="EC" id="1.3.-.-" evidence="9"/>
<evidence type="ECO:0000256" key="2">
    <source>
        <dbReference type="ARBA" id="ARBA00004725"/>
    </source>
</evidence>
<comment type="function">
    <text evidence="9">Catalyzes the conversion of dihydroorotate to orotate.</text>
</comment>
<feature type="binding site" evidence="9">
    <location>
        <position position="17"/>
    </location>
    <ligand>
        <name>FMN</name>
        <dbReference type="ChEBI" id="CHEBI:58210"/>
    </ligand>
</feature>
<dbReference type="CDD" id="cd04740">
    <property type="entry name" value="DHOD_1B_like"/>
    <property type="match status" value="1"/>
</dbReference>
<protein>
    <recommendedName>
        <fullName evidence="9">Dihydroorotate dehydrogenase</fullName>
        <shortName evidence="9">DHOD</shortName>
        <shortName evidence="9">DHODase</shortName>
        <shortName evidence="9">DHOdehase</shortName>
        <ecNumber evidence="9">1.3.-.-</ecNumber>
    </recommendedName>
</protein>
<evidence type="ECO:0000256" key="4">
    <source>
        <dbReference type="ARBA" id="ARBA00022490"/>
    </source>
</evidence>
<feature type="domain" description="Dihydroorotate dehydrogenase catalytic" evidence="10">
    <location>
        <begin position="3"/>
        <end position="272"/>
    </location>
</feature>
<dbReference type="GO" id="GO:0006207">
    <property type="term" value="P:'de novo' pyrimidine nucleobase biosynthetic process"/>
    <property type="evidence" value="ECO:0007669"/>
    <property type="project" value="InterPro"/>
</dbReference>
<dbReference type="Pfam" id="PF01180">
    <property type="entry name" value="DHO_dh"/>
    <property type="match status" value="1"/>
</dbReference>
<dbReference type="InterPro" id="IPR050074">
    <property type="entry name" value="DHO_dehydrogenase"/>
</dbReference>
<feature type="active site" description="Nucleophile" evidence="9">
    <location>
        <position position="122"/>
    </location>
</feature>
<dbReference type="PROSITE" id="PS00912">
    <property type="entry name" value="DHODEHASE_2"/>
    <property type="match status" value="1"/>
</dbReference>
<dbReference type="FunFam" id="3.20.20.70:FF:000027">
    <property type="entry name" value="Dihydropyrimidine dehydrogenase [NADP(+)]"/>
    <property type="match status" value="1"/>
</dbReference>
<dbReference type="InterPro" id="IPR024920">
    <property type="entry name" value="Dihydroorotate_DH_1"/>
</dbReference>
<evidence type="ECO:0000256" key="1">
    <source>
        <dbReference type="ARBA" id="ARBA00004496"/>
    </source>
</evidence>
<comment type="cofactor">
    <cofactor evidence="9">
        <name>FMN</name>
        <dbReference type="ChEBI" id="CHEBI:58210"/>
    </cofactor>
    <text evidence="9">Binds 1 FMN per subunit.</text>
</comment>
<feature type="binding site" evidence="9">
    <location>
        <position position="206"/>
    </location>
    <ligand>
        <name>FMN</name>
        <dbReference type="ChEBI" id="CHEBI:58210"/>
    </ligand>
</feature>
<evidence type="ECO:0000256" key="9">
    <source>
        <dbReference type="HAMAP-Rule" id="MF_00224"/>
    </source>
</evidence>
<dbReference type="InterPro" id="IPR005720">
    <property type="entry name" value="Dihydroorotate_DH_cat"/>
</dbReference>
<dbReference type="InterPro" id="IPR012135">
    <property type="entry name" value="Dihydroorotate_DH_1_2"/>
</dbReference>
<dbReference type="GO" id="GO:0044205">
    <property type="term" value="P:'de novo' UMP biosynthetic process"/>
    <property type="evidence" value="ECO:0007669"/>
    <property type="project" value="UniProtKB-UniRule"/>
</dbReference>
<feature type="binding site" evidence="9">
    <location>
        <begin position="184"/>
        <end position="185"/>
    </location>
    <ligand>
        <name>substrate</name>
    </ligand>
</feature>
<evidence type="ECO:0000256" key="5">
    <source>
        <dbReference type="ARBA" id="ARBA00022630"/>
    </source>
</evidence>
<dbReference type="GO" id="GO:0005737">
    <property type="term" value="C:cytoplasm"/>
    <property type="evidence" value="ECO:0007669"/>
    <property type="project" value="UniProtKB-SubCell"/>
</dbReference>
<feature type="binding site" evidence="9">
    <location>
        <begin position="231"/>
        <end position="232"/>
    </location>
    <ligand>
        <name>FMN</name>
        <dbReference type="ChEBI" id="CHEBI:58210"/>
    </ligand>
</feature>
<dbReference type="SUPFAM" id="SSF51395">
    <property type="entry name" value="FMN-linked oxidoreductases"/>
    <property type="match status" value="1"/>
</dbReference>
<evidence type="ECO:0000256" key="8">
    <source>
        <dbReference type="ARBA" id="ARBA00023002"/>
    </source>
</evidence>
<sequence length="276" mass="29556">MIEIFGLKFKNRVFTASGVFGFGLKYKSVADKVGAVFTKGITLEPKEGNPPSRIQETACGLINCVGLENPGVDLFCQKILPQLKRLKTKIFVNVAGFRKEEFGAIIEKIGARVDGFELNISCPNVAEGGAAFGQDPEIAASIVAFVRKKTTLPLIVKLTPNFCDPLKIAEACVEAGADGISLINTLYAMAFDVETKRPRIVGGLSGPAVKPFALYCVNRIRDIGVPIIGMGGIMTGRDAYEFLLAGASAVAVGSAMLRDPYAPLRIIKELKKLTAE</sequence>
<evidence type="ECO:0000313" key="12">
    <source>
        <dbReference type="Proteomes" id="UP000885826"/>
    </source>
</evidence>
<feature type="binding site" evidence="9">
    <location>
        <position position="39"/>
    </location>
    <ligand>
        <name>substrate</name>
    </ligand>
</feature>
<comment type="subcellular location">
    <subcellularLocation>
        <location evidence="1 9">Cytoplasm</location>
    </subcellularLocation>
</comment>
<keyword evidence="5 9" id="KW-0285">Flavoprotein</keyword>
<evidence type="ECO:0000256" key="3">
    <source>
        <dbReference type="ARBA" id="ARBA00008008"/>
    </source>
</evidence>
<keyword evidence="7 9" id="KW-0665">Pyrimidine biosynthesis</keyword>
<comment type="similarity">
    <text evidence="3 9">Belongs to the dihydroorotate dehydrogenase family. Type 1 subfamily.</text>
</comment>
<dbReference type="HAMAP" id="MF_00224">
    <property type="entry name" value="DHO_dh_type1"/>
    <property type="match status" value="1"/>
</dbReference>
<feature type="binding site" evidence="9">
    <location>
        <position position="183"/>
    </location>
    <ligand>
        <name>FMN</name>
        <dbReference type="ChEBI" id="CHEBI:58210"/>
    </ligand>
</feature>
<dbReference type="EMBL" id="DRIG01000076">
    <property type="protein sequence ID" value="HEC78912.1"/>
    <property type="molecule type" value="Genomic_DNA"/>
</dbReference>
<reference evidence="11" key="1">
    <citation type="journal article" date="2020" name="mSystems">
        <title>Genome- and Community-Level Interaction Insights into Carbon Utilization and Element Cycling Functions of Hydrothermarchaeota in Hydrothermal Sediment.</title>
        <authorList>
            <person name="Zhou Z."/>
            <person name="Liu Y."/>
            <person name="Xu W."/>
            <person name="Pan J."/>
            <person name="Luo Z.H."/>
            <person name="Li M."/>
        </authorList>
    </citation>
    <scope>NUCLEOTIDE SEQUENCE</scope>
    <source>
        <strain evidence="11">HyVt-388</strain>
    </source>
</reference>
<feature type="binding site" evidence="9">
    <location>
        <begin position="253"/>
        <end position="254"/>
    </location>
    <ligand>
        <name>FMN</name>
        <dbReference type="ChEBI" id="CHEBI:58210"/>
    </ligand>
</feature>
<dbReference type="InterPro" id="IPR001295">
    <property type="entry name" value="Dihydroorotate_DH_CS"/>
</dbReference>
<comment type="catalytic activity">
    <reaction evidence="9">
        <text>(S)-dihydroorotate + A = orotate + AH2</text>
        <dbReference type="Rhea" id="RHEA:18073"/>
        <dbReference type="ChEBI" id="CHEBI:13193"/>
        <dbReference type="ChEBI" id="CHEBI:17499"/>
        <dbReference type="ChEBI" id="CHEBI:30839"/>
        <dbReference type="ChEBI" id="CHEBI:30864"/>
    </reaction>
</comment>
<dbReference type="NCBIfam" id="TIGR01037">
    <property type="entry name" value="pyrD_sub1_fam"/>
    <property type="match status" value="1"/>
</dbReference>
<evidence type="ECO:0000259" key="10">
    <source>
        <dbReference type="Pfam" id="PF01180"/>
    </source>
</evidence>
<dbReference type="NCBIfam" id="NF005574">
    <property type="entry name" value="PRK07259.1"/>
    <property type="match status" value="1"/>
</dbReference>